<dbReference type="EMBL" id="JAIRBT010000054">
    <property type="protein sequence ID" value="MBZ6068533.1"/>
    <property type="molecule type" value="Genomic_DNA"/>
</dbReference>
<feature type="non-terminal residue" evidence="2">
    <location>
        <position position="1"/>
    </location>
</feature>
<gene>
    <name evidence="2" type="ORF">LA374_20330</name>
</gene>
<evidence type="ECO:0000313" key="2">
    <source>
        <dbReference type="EMBL" id="MBZ6068533.1"/>
    </source>
</evidence>
<sequence length="69" mass="7903">ACSHTWVSSLSFSHTLTPSRKTMGDIAMSSIFGLSLEQKENLAKELNQHLVSLRQENQRQAEKPTYQRR</sequence>
<reference evidence="2 3" key="1">
    <citation type="submission" date="2021-09" db="EMBL/GenBank/DDBJ databases">
        <title>Aeromonas schubertii isolated from Asian sea bass.</title>
        <authorList>
            <person name="Pinpimai K."/>
        </authorList>
    </citation>
    <scope>NUCLEOTIDE SEQUENCE [LARGE SCALE GENOMIC DNA]</scope>
    <source>
        <strain evidence="2 3">CHULA2021a</strain>
    </source>
</reference>
<evidence type="ECO:0000256" key="1">
    <source>
        <dbReference type="SAM" id="Coils"/>
    </source>
</evidence>
<keyword evidence="1" id="KW-0175">Coiled coil</keyword>
<name>A0ABS7VHZ1_9GAMM</name>
<accession>A0ABS7VHZ1</accession>
<organism evidence="2 3">
    <name type="scientific">Aeromonas schubertii</name>
    <dbReference type="NCBI Taxonomy" id="652"/>
    <lineage>
        <taxon>Bacteria</taxon>
        <taxon>Pseudomonadati</taxon>
        <taxon>Pseudomonadota</taxon>
        <taxon>Gammaproteobacteria</taxon>
        <taxon>Aeromonadales</taxon>
        <taxon>Aeromonadaceae</taxon>
        <taxon>Aeromonas</taxon>
    </lineage>
</organism>
<dbReference type="Proteomes" id="UP000774958">
    <property type="component" value="Unassembled WGS sequence"/>
</dbReference>
<feature type="coiled-coil region" evidence="1">
    <location>
        <begin position="36"/>
        <end position="63"/>
    </location>
</feature>
<evidence type="ECO:0000313" key="3">
    <source>
        <dbReference type="Proteomes" id="UP000774958"/>
    </source>
</evidence>
<proteinExistence type="predicted"/>
<keyword evidence="3" id="KW-1185">Reference proteome</keyword>
<protein>
    <submittedName>
        <fullName evidence="2">Uncharacterized protein</fullName>
    </submittedName>
</protein>
<comment type="caution">
    <text evidence="2">The sequence shown here is derived from an EMBL/GenBank/DDBJ whole genome shotgun (WGS) entry which is preliminary data.</text>
</comment>